<gene>
    <name evidence="1" type="ORF">BCY89_01860</name>
</gene>
<name>A0A420GAP3_9SPHI</name>
<dbReference type="AlphaFoldDB" id="A0A420GAP3"/>
<dbReference type="Proteomes" id="UP000286402">
    <property type="component" value="Unassembled WGS sequence"/>
</dbReference>
<comment type="caution">
    <text evidence="1">The sequence shown here is derived from an EMBL/GenBank/DDBJ whole genome shotgun (WGS) entry which is preliminary data.</text>
</comment>
<keyword evidence="2" id="KW-1185">Reference proteome</keyword>
<accession>A0A420GAP3</accession>
<reference evidence="1 2" key="1">
    <citation type="submission" date="2016-07" db="EMBL/GenBank/DDBJ databases">
        <title>Genome analysis of Sphingobacterium siyangense T12B17.</title>
        <authorList>
            <person name="Xu D."/>
            <person name="Su Y."/>
            <person name="Zheng S."/>
        </authorList>
    </citation>
    <scope>NUCLEOTIDE SEQUENCE [LARGE SCALE GENOMIC DNA]</scope>
    <source>
        <strain evidence="1 2">T12B17</strain>
    </source>
</reference>
<organism evidence="1 2">
    <name type="scientific">Sphingobacterium siyangense</name>
    <dbReference type="NCBI Taxonomy" id="459529"/>
    <lineage>
        <taxon>Bacteria</taxon>
        <taxon>Pseudomonadati</taxon>
        <taxon>Bacteroidota</taxon>
        <taxon>Sphingobacteriia</taxon>
        <taxon>Sphingobacteriales</taxon>
        <taxon>Sphingobacteriaceae</taxon>
        <taxon>Sphingobacterium</taxon>
    </lineage>
</organism>
<evidence type="ECO:0000313" key="1">
    <source>
        <dbReference type="EMBL" id="RKF42248.1"/>
    </source>
</evidence>
<proteinExistence type="predicted"/>
<evidence type="ECO:0000313" key="2">
    <source>
        <dbReference type="Proteomes" id="UP000286402"/>
    </source>
</evidence>
<dbReference type="EMBL" id="MCAQ01000001">
    <property type="protein sequence ID" value="RKF42248.1"/>
    <property type="molecule type" value="Genomic_DNA"/>
</dbReference>
<sequence length="83" mass="9234">MVPAVQVGKSMATMSMAIMGKLDKRFIKAQITITQMQIRPNQTGKRKAVTMMTNILIRITTMIPMKILNMPIVSTVSITLVRA</sequence>
<protein>
    <submittedName>
        <fullName evidence="1">Uncharacterized protein</fullName>
    </submittedName>
</protein>